<dbReference type="AlphaFoldDB" id="X1Z7A4"/>
<dbReference type="InterPro" id="IPR036910">
    <property type="entry name" value="HMG_box_dom_sf"/>
</dbReference>
<accession>X1Z7A4</accession>
<dbReference type="OrthoDB" id="3213154at2759"/>
<dbReference type="PANTHER" id="PTHR46040">
    <property type="entry name" value="HIGH MOBILITY GROUP PROTEIN 2"/>
    <property type="match status" value="1"/>
</dbReference>
<evidence type="ECO:0000256" key="4">
    <source>
        <dbReference type="SAM" id="Coils"/>
    </source>
</evidence>
<feature type="region of interest" description="Disordered" evidence="5">
    <location>
        <begin position="1"/>
        <end position="30"/>
    </location>
</feature>
<name>X1Z7A4_CAPTE</name>
<dbReference type="GO" id="GO:0003677">
    <property type="term" value="F:DNA binding"/>
    <property type="evidence" value="ECO:0007669"/>
    <property type="project" value="UniProtKB-UniRule"/>
</dbReference>
<keyword evidence="8" id="KW-1185">Reference proteome</keyword>
<dbReference type="GO" id="GO:0005634">
    <property type="term" value="C:nucleus"/>
    <property type="evidence" value="ECO:0007669"/>
    <property type="project" value="UniProtKB-UniRule"/>
</dbReference>
<dbReference type="Gene3D" id="1.10.30.10">
    <property type="entry name" value="High mobility group box domain"/>
    <property type="match status" value="1"/>
</dbReference>
<dbReference type="PANTHER" id="PTHR46040:SF3">
    <property type="entry name" value="HIGH MOBILITY GROUP PROTEIN 2"/>
    <property type="match status" value="1"/>
</dbReference>
<dbReference type="InterPro" id="IPR009071">
    <property type="entry name" value="HMG_box_dom"/>
</dbReference>
<keyword evidence="2 3" id="KW-0539">Nucleus</keyword>
<evidence type="ECO:0000256" key="1">
    <source>
        <dbReference type="ARBA" id="ARBA00023125"/>
    </source>
</evidence>
<dbReference type="Pfam" id="PF00505">
    <property type="entry name" value="HMG_box"/>
    <property type="match status" value="1"/>
</dbReference>
<organism evidence="7 8">
    <name type="scientific">Capitella teleta</name>
    <name type="common">Polychaete worm</name>
    <dbReference type="NCBI Taxonomy" id="283909"/>
    <lineage>
        <taxon>Eukaryota</taxon>
        <taxon>Metazoa</taxon>
        <taxon>Spiralia</taxon>
        <taxon>Lophotrochozoa</taxon>
        <taxon>Annelida</taxon>
        <taxon>Polychaeta</taxon>
        <taxon>Sedentaria</taxon>
        <taxon>Scolecida</taxon>
        <taxon>Capitellidae</taxon>
        <taxon>Capitella</taxon>
    </lineage>
</organism>
<dbReference type="InterPro" id="IPR051965">
    <property type="entry name" value="ChromReg_NeuronalGeneExpr"/>
</dbReference>
<reference evidence="8" key="1">
    <citation type="submission" date="2012-12" db="EMBL/GenBank/DDBJ databases">
        <authorList>
            <person name="Hellsten U."/>
            <person name="Grimwood J."/>
            <person name="Chapman J.A."/>
            <person name="Shapiro H."/>
            <person name="Aerts A."/>
            <person name="Otillar R.P."/>
            <person name="Terry A.Y."/>
            <person name="Boore J.L."/>
            <person name="Simakov O."/>
            <person name="Marletaz F."/>
            <person name="Cho S.-J."/>
            <person name="Edsinger-Gonzales E."/>
            <person name="Havlak P."/>
            <person name="Kuo D.-H."/>
            <person name="Larsson T."/>
            <person name="Lv J."/>
            <person name="Arendt D."/>
            <person name="Savage R."/>
            <person name="Osoegawa K."/>
            <person name="de Jong P."/>
            <person name="Lindberg D.R."/>
            <person name="Seaver E.C."/>
            <person name="Weisblat D.A."/>
            <person name="Putnam N.H."/>
            <person name="Grigoriev I.V."/>
            <person name="Rokhsar D.S."/>
        </authorList>
    </citation>
    <scope>NUCLEOTIDE SEQUENCE</scope>
    <source>
        <strain evidence="8">I ESC-2004</strain>
    </source>
</reference>
<keyword evidence="4" id="KW-0175">Coiled coil</keyword>
<dbReference type="SMART" id="SM00398">
    <property type="entry name" value="HMG"/>
    <property type="match status" value="1"/>
</dbReference>
<dbReference type="SUPFAM" id="SSF47095">
    <property type="entry name" value="HMG-box"/>
    <property type="match status" value="1"/>
</dbReference>
<dbReference type="PRINTS" id="PR00886">
    <property type="entry name" value="HIGHMOBLTY12"/>
</dbReference>
<reference evidence="8" key="2">
    <citation type="journal article" date="2013" name="Nature">
        <title>Insights into bilaterian evolution from three spiralian genomes.</title>
        <authorList>
            <person name="Simakov O."/>
            <person name="Marletaz F."/>
            <person name="Cho S.J."/>
            <person name="Edsinger-Gonzales E."/>
            <person name="Havlak P."/>
            <person name="Hellsten U."/>
            <person name="Kuo D.H."/>
            <person name="Larsson T."/>
            <person name="Lv J."/>
            <person name="Arendt D."/>
            <person name="Savage R."/>
            <person name="Osoegawa K."/>
            <person name="de Jong P."/>
            <person name="Grimwood J."/>
            <person name="Chapman J.A."/>
            <person name="Shapiro H."/>
            <person name="Aerts A."/>
            <person name="Otillar R.P."/>
            <person name="Terry A.Y."/>
            <person name="Boore J.L."/>
            <person name="Grigoriev I.V."/>
            <person name="Lindberg D.R."/>
            <person name="Seaver E.C."/>
            <person name="Weisblat D.A."/>
            <person name="Putnam N.H."/>
            <person name="Rokhsar D.S."/>
        </authorList>
    </citation>
    <scope>NUCLEOTIDE SEQUENCE</scope>
    <source>
        <strain evidence="8">I ESC-2004</strain>
    </source>
</reference>
<dbReference type="Proteomes" id="UP000014760">
    <property type="component" value="Unassembled WGS sequence"/>
</dbReference>
<protein>
    <recommendedName>
        <fullName evidence="6">HMG box domain-containing protein</fullName>
    </recommendedName>
</protein>
<feature type="domain" description="HMG box" evidence="6">
    <location>
        <begin position="26"/>
        <end position="94"/>
    </location>
</feature>
<evidence type="ECO:0000313" key="8">
    <source>
        <dbReference type="Proteomes" id="UP000014760"/>
    </source>
</evidence>
<dbReference type="GO" id="GO:0010468">
    <property type="term" value="P:regulation of gene expression"/>
    <property type="evidence" value="ECO:0007669"/>
    <property type="project" value="TreeGrafter"/>
</dbReference>
<dbReference type="EMBL" id="AMQN01000165">
    <property type="status" value="NOT_ANNOTATED_CDS"/>
    <property type="molecule type" value="Genomic_DNA"/>
</dbReference>
<evidence type="ECO:0000256" key="5">
    <source>
        <dbReference type="SAM" id="MobiDB-lite"/>
    </source>
</evidence>
<feature type="DNA-binding region" description="HMG box" evidence="3">
    <location>
        <begin position="26"/>
        <end position="94"/>
    </location>
</feature>
<feature type="coiled-coil region" evidence="4">
    <location>
        <begin position="149"/>
        <end position="197"/>
    </location>
</feature>
<evidence type="ECO:0000256" key="2">
    <source>
        <dbReference type="ARBA" id="ARBA00023242"/>
    </source>
</evidence>
<dbReference type="PROSITE" id="PS50118">
    <property type="entry name" value="HMG_BOX_2"/>
    <property type="match status" value="1"/>
</dbReference>
<proteinExistence type="predicted"/>
<feature type="compositionally biased region" description="Basic residues" evidence="5">
    <location>
        <begin position="9"/>
        <end position="20"/>
    </location>
</feature>
<evidence type="ECO:0000313" key="7">
    <source>
        <dbReference type="EnsemblMetazoa" id="CapteP155070"/>
    </source>
</evidence>
<keyword evidence="1 3" id="KW-0238">DNA-binding</keyword>
<dbReference type="EnsemblMetazoa" id="CapteT155070">
    <property type="protein sequence ID" value="CapteP155070"/>
    <property type="gene ID" value="CapteG155070"/>
</dbReference>
<evidence type="ECO:0000259" key="6">
    <source>
        <dbReference type="PROSITE" id="PS50118"/>
    </source>
</evidence>
<dbReference type="OMA" id="PRRGNWT"/>
<dbReference type="HOGENOM" id="CLU_060006_0_0_1"/>
<evidence type="ECO:0000256" key="3">
    <source>
        <dbReference type="PROSITE-ProRule" id="PRU00267"/>
    </source>
</evidence>
<reference evidence="7" key="3">
    <citation type="submission" date="2015-06" db="UniProtKB">
        <authorList>
            <consortium name="EnsemblMetazoa"/>
        </authorList>
    </citation>
    <scope>IDENTIFICATION</scope>
</reference>
<sequence length="269" mass="31173">MEQDERRKGGYPKGRKRKRVHDANAPKQPLTGYVRFLSDRREQIREENPSATFTEITKRLGAEWSKLPPMEKQRYLDEAERDKERYLKELEAYHQTEAYKVFLRKQQDAKCKESDEGDSHQTLVNGSLNDDEHSAFDIPIFTEDFLDHNKNRENELRQLRKQNTEFEEQNAILSKHIDNMKSAIDKLEVEMVQQRTSNVALQQHLDMLRATLSAHFASVPLPGSGEVPTLDTVDNYMAKLHSVILESPHENEAVIASVRDIVGRINFEG</sequence>